<name>A0A1J7J9H5_9PEZI</name>
<gene>
    <name evidence="2" type="ORF">CONLIGDRAFT_684374</name>
</gene>
<protein>
    <submittedName>
        <fullName evidence="2">Uncharacterized protein</fullName>
    </submittedName>
</protein>
<dbReference type="AlphaFoldDB" id="A0A1J7J9H5"/>
<evidence type="ECO:0000313" key="3">
    <source>
        <dbReference type="Proteomes" id="UP000182658"/>
    </source>
</evidence>
<evidence type="ECO:0000256" key="1">
    <source>
        <dbReference type="SAM" id="MobiDB-lite"/>
    </source>
</evidence>
<keyword evidence="3" id="KW-1185">Reference proteome</keyword>
<feature type="region of interest" description="Disordered" evidence="1">
    <location>
        <begin position="146"/>
        <end position="168"/>
    </location>
</feature>
<accession>A0A1J7J9H5</accession>
<organism evidence="2 3">
    <name type="scientific">Coniochaeta ligniaria NRRL 30616</name>
    <dbReference type="NCBI Taxonomy" id="1408157"/>
    <lineage>
        <taxon>Eukaryota</taxon>
        <taxon>Fungi</taxon>
        <taxon>Dikarya</taxon>
        <taxon>Ascomycota</taxon>
        <taxon>Pezizomycotina</taxon>
        <taxon>Sordariomycetes</taxon>
        <taxon>Sordariomycetidae</taxon>
        <taxon>Coniochaetales</taxon>
        <taxon>Coniochaetaceae</taxon>
        <taxon>Coniochaeta</taxon>
    </lineage>
</organism>
<sequence>MTVFRVPSMTESEAESDQIASMTAAADELPKTCLYGITIFIDDHRIFYQPIQLWETMKATDLEEEAFQFCKIIPGVFGDPKYSSATDLAGLMGLATDAHAFVHLREPPNNYIRTLADLEGDAPLWEEILNYEFPDRHAMTVSETEAAMTAGKKRERDDEEEPKAFTNMPPSRRICMRTISRALEEVVWGEGIEKTVDASFKGLEVGGNSKHP</sequence>
<reference evidence="2 3" key="1">
    <citation type="submission" date="2016-10" db="EMBL/GenBank/DDBJ databases">
        <title>Draft genome sequence of Coniochaeta ligniaria NRRL30616, a lignocellulolytic fungus for bioabatement of inhibitors in plant biomass hydrolysates.</title>
        <authorList>
            <consortium name="DOE Joint Genome Institute"/>
            <person name="Jimenez D.J."/>
            <person name="Hector R.E."/>
            <person name="Riley R."/>
            <person name="Sun H."/>
            <person name="Grigoriev I.V."/>
            <person name="Van Elsas J.D."/>
            <person name="Nichols N.N."/>
        </authorList>
    </citation>
    <scope>NUCLEOTIDE SEQUENCE [LARGE SCALE GENOMIC DNA]</scope>
    <source>
        <strain evidence="2 3">NRRL 30616</strain>
    </source>
</reference>
<dbReference type="EMBL" id="KV875101">
    <property type="protein sequence ID" value="OIW25836.1"/>
    <property type="molecule type" value="Genomic_DNA"/>
</dbReference>
<dbReference type="OrthoDB" id="10498239at2759"/>
<proteinExistence type="predicted"/>
<dbReference type="Proteomes" id="UP000182658">
    <property type="component" value="Unassembled WGS sequence"/>
</dbReference>
<dbReference type="InParanoid" id="A0A1J7J9H5"/>
<evidence type="ECO:0000313" key="2">
    <source>
        <dbReference type="EMBL" id="OIW25836.1"/>
    </source>
</evidence>